<evidence type="ECO:0000256" key="3">
    <source>
        <dbReference type="ARBA" id="ARBA00022448"/>
    </source>
</evidence>
<keyword evidence="12" id="KW-1185">Reference proteome</keyword>
<keyword evidence="6 9" id="KW-0472">Membrane</keyword>
<name>A0A439DDC3_9PEZI</name>
<evidence type="ECO:0000256" key="7">
    <source>
        <dbReference type="RuleBase" id="RU003346"/>
    </source>
</evidence>
<keyword evidence="5 9" id="KW-1133">Transmembrane helix</keyword>
<evidence type="ECO:0000313" key="11">
    <source>
        <dbReference type="EMBL" id="RWA12376.1"/>
    </source>
</evidence>
<reference evidence="11 12" key="1">
    <citation type="submission" date="2018-12" db="EMBL/GenBank/DDBJ databases">
        <title>Draft genome sequence of Xylaria grammica IHI A82.</title>
        <authorList>
            <person name="Buettner E."/>
            <person name="Kellner H."/>
        </authorList>
    </citation>
    <scope>NUCLEOTIDE SEQUENCE [LARGE SCALE GENOMIC DNA]</scope>
    <source>
        <strain evidence="11 12">IHI A82</strain>
    </source>
</reference>
<evidence type="ECO:0000256" key="6">
    <source>
        <dbReference type="ARBA" id="ARBA00023136"/>
    </source>
</evidence>
<feature type="transmembrane region" description="Helical" evidence="9">
    <location>
        <begin position="12"/>
        <end position="31"/>
    </location>
</feature>
<proteinExistence type="inferred from homology"/>
<comment type="similarity">
    <text evidence="2 7">Belongs to the major facilitator superfamily. Sugar transporter (TC 2.A.1.1) family.</text>
</comment>
<dbReference type="InterPro" id="IPR050360">
    <property type="entry name" value="MFS_Sugar_Transporters"/>
</dbReference>
<dbReference type="PROSITE" id="PS50850">
    <property type="entry name" value="MFS"/>
    <property type="match status" value="1"/>
</dbReference>
<evidence type="ECO:0000313" key="12">
    <source>
        <dbReference type="Proteomes" id="UP000286045"/>
    </source>
</evidence>
<dbReference type="Proteomes" id="UP000286045">
    <property type="component" value="Unassembled WGS sequence"/>
</dbReference>
<protein>
    <recommendedName>
        <fullName evidence="10">Major facilitator superfamily (MFS) profile domain-containing protein</fullName>
    </recommendedName>
</protein>
<evidence type="ECO:0000256" key="1">
    <source>
        <dbReference type="ARBA" id="ARBA00004141"/>
    </source>
</evidence>
<dbReference type="GO" id="GO:0005351">
    <property type="term" value="F:carbohydrate:proton symporter activity"/>
    <property type="evidence" value="ECO:0007669"/>
    <property type="project" value="TreeGrafter"/>
</dbReference>
<feature type="transmembrane region" description="Helical" evidence="9">
    <location>
        <begin position="379"/>
        <end position="401"/>
    </location>
</feature>
<feature type="transmembrane region" description="Helical" evidence="9">
    <location>
        <begin position="445"/>
        <end position="462"/>
    </location>
</feature>
<feature type="transmembrane region" description="Helical" evidence="9">
    <location>
        <begin position="190"/>
        <end position="210"/>
    </location>
</feature>
<dbReference type="Gene3D" id="1.20.1250.20">
    <property type="entry name" value="MFS general substrate transporter like domains"/>
    <property type="match status" value="1"/>
</dbReference>
<feature type="transmembrane region" description="Helical" evidence="9">
    <location>
        <begin position="318"/>
        <end position="338"/>
    </location>
</feature>
<dbReference type="SUPFAM" id="SSF103473">
    <property type="entry name" value="MFS general substrate transporter"/>
    <property type="match status" value="1"/>
</dbReference>
<evidence type="ECO:0000256" key="2">
    <source>
        <dbReference type="ARBA" id="ARBA00010992"/>
    </source>
</evidence>
<gene>
    <name evidence="11" type="ORF">EKO27_g2751</name>
</gene>
<dbReference type="InterPro" id="IPR020846">
    <property type="entry name" value="MFS_dom"/>
</dbReference>
<feature type="domain" description="Major facilitator superfamily (MFS) profile" evidence="10">
    <location>
        <begin position="20"/>
        <end position="466"/>
    </location>
</feature>
<feature type="transmembrane region" description="Helical" evidence="9">
    <location>
        <begin position="345"/>
        <end position="367"/>
    </location>
</feature>
<feature type="transmembrane region" description="Helical" evidence="9">
    <location>
        <begin position="160"/>
        <end position="184"/>
    </location>
</feature>
<feature type="region of interest" description="Disordered" evidence="8">
    <location>
        <begin position="495"/>
        <end position="514"/>
    </location>
</feature>
<evidence type="ECO:0000259" key="10">
    <source>
        <dbReference type="PROSITE" id="PS50850"/>
    </source>
</evidence>
<dbReference type="Pfam" id="PF00083">
    <property type="entry name" value="Sugar_tr"/>
    <property type="match status" value="1"/>
</dbReference>
<dbReference type="PANTHER" id="PTHR48022">
    <property type="entry name" value="PLASTIDIC GLUCOSE TRANSPORTER 4"/>
    <property type="match status" value="1"/>
</dbReference>
<dbReference type="InterPro" id="IPR003663">
    <property type="entry name" value="Sugar/inositol_transpt"/>
</dbReference>
<organism evidence="11 12">
    <name type="scientific">Xylaria grammica</name>
    <dbReference type="NCBI Taxonomy" id="363999"/>
    <lineage>
        <taxon>Eukaryota</taxon>
        <taxon>Fungi</taxon>
        <taxon>Dikarya</taxon>
        <taxon>Ascomycota</taxon>
        <taxon>Pezizomycotina</taxon>
        <taxon>Sordariomycetes</taxon>
        <taxon>Xylariomycetidae</taxon>
        <taxon>Xylariales</taxon>
        <taxon>Xylariaceae</taxon>
        <taxon>Xylaria</taxon>
    </lineage>
</organism>
<dbReference type="EMBL" id="RYZI01000053">
    <property type="protein sequence ID" value="RWA12376.1"/>
    <property type="molecule type" value="Genomic_DNA"/>
</dbReference>
<feature type="transmembrane region" description="Helical" evidence="9">
    <location>
        <begin position="422"/>
        <end position="439"/>
    </location>
</feature>
<dbReference type="AlphaFoldDB" id="A0A439DDC3"/>
<comment type="subcellular location">
    <subcellularLocation>
        <location evidence="1">Membrane</location>
        <topology evidence="1">Multi-pass membrane protein</topology>
    </subcellularLocation>
</comment>
<comment type="caution">
    <text evidence="11">The sequence shown here is derived from an EMBL/GenBank/DDBJ whole genome shotgun (WGS) entry which is preliminary data.</text>
</comment>
<dbReference type="InterPro" id="IPR005828">
    <property type="entry name" value="MFS_sugar_transport-like"/>
</dbReference>
<evidence type="ECO:0000256" key="9">
    <source>
        <dbReference type="SAM" id="Phobius"/>
    </source>
</evidence>
<keyword evidence="4 9" id="KW-0812">Transmembrane</keyword>
<dbReference type="GO" id="GO:0016020">
    <property type="term" value="C:membrane"/>
    <property type="evidence" value="ECO:0007669"/>
    <property type="project" value="UniProtKB-SubCell"/>
</dbReference>
<keyword evidence="3 7" id="KW-0813">Transport</keyword>
<evidence type="ECO:0000256" key="4">
    <source>
        <dbReference type="ARBA" id="ARBA00022692"/>
    </source>
</evidence>
<feature type="transmembrane region" description="Helical" evidence="9">
    <location>
        <begin position="101"/>
        <end position="120"/>
    </location>
</feature>
<evidence type="ECO:0000256" key="5">
    <source>
        <dbReference type="ARBA" id="ARBA00022989"/>
    </source>
</evidence>
<feature type="transmembrane region" description="Helical" evidence="9">
    <location>
        <begin position="126"/>
        <end position="148"/>
    </location>
</feature>
<sequence>MLSPPLFFGLRGQSLTAALIILIVLPSYVIFGYNQANLGGLVGLEDWTSIFPEIDTAHTTGSIKSSHATLQGLVVASFTLGAIPGCLSCSYTADRFGRKPVIFMGALVSLVGEILEASAFGLAQLVVGRVILGVGVGVLSGVVPTWLSELSSSKHRGKQVVLTGLFLTLGYVFQAWINLGFFFTSGPITWRVPISICALFNLLVIAVIFYMPESPRWLIRVGRESEAVATMSALKDLANDSLDITADVAGIHLSLEDSTGNASLLSLIKMGEDRLAYRFGICMLLQLYQQLSGGNLISVYSTIIFQQGLGLDAETSRILSGGALTWKLLAGFIPFFIIDRFGRRACLMISGGGMAACMLGLAVATSFPKSDFAAQAVSVLFVFLFNLFLPIGFLGANFLYCTEVAPLRLRVAMSSISTANHWLWNFVVTIITPVAIANIGYRYYIVYTVIGALIPLSIYFLYPETMGMRLEDIDLIFRDSPSALGIVRYSKTNPHRVETDESAEKVSTGHHENA</sequence>
<dbReference type="PANTHER" id="PTHR48022:SF45">
    <property type="entry name" value="MAJOR FACILITATOR SUPERFAMILY (MFS) PROFILE DOMAIN-CONTAINING PROTEIN-RELATED"/>
    <property type="match status" value="1"/>
</dbReference>
<evidence type="ECO:0000256" key="8">
    <source>
        <dbReference type="SAM" id="MobiDB-lite"/>
    </source>
</evidence>
<dbReference type="InterPro" id="IPR036259">
    <property type="entry name" value="MFS_trans_sf"/>
</dbReference>
<accession>A0A439DDC3</accession>
<dbReference type="NCBIfam" id="TIGR00879">
    <property type="entry name" value="SP"/>
    <property type="match status" value="1"/>
</dbReference>
<dbReference type="PRINTS" id="PR00171">
    <property type="entry name" value="SUGRTRNSPORT"/>
</dbReference>